<accession>A0A1I7WR48</accession>
<proteinExistence type="predicted"/>
<keyword evidence="1" id="KW-0812">Transmembrane</keyword>
<evidence type="ECO:0000313" key="3">
    <source>
        <dbReference type="WBParaSite" id="Hba_07579"/>
    </source>
</evidence>
<sequence>MIQLHQCPLCEYGAPESRLVKRHLKNNHMEYIFILNLTLLIFFFEAVLCLLSQFEAEMRETGTQCFPDWVIESSQFEKKLPQFNTLLKKFSESIIFREIRRLGRTGFECSSTANIL</sequence>
<evidence type="ECO:0000313" key="2">
    <source>
        <dbReference type="Proteomes" id="UP000095283"/>
    </source>
</evidence>
<name>A0A1I7WR48_HETBA</name>
<reference evidence="3" key="1">
    <citation type="submission" date="2016-11" db="UniProtKB">
        <authorList>
            <consortium name="WormBaseParasite"/>
        </authorList>
    </citation>
    <scope>IDENTIFICATION</scope>
</reference>
<evidence type="ECO:0000256" key="1">
    <source>
        <dbReference type="SAM" id="Phobius"/>
    </source>
</evidence>
<dbReference type="AlphaFoldDB" id="A0A1I7WR48"/>
<keyword evidence="1" id="KW-1133">Transmembrane helix</keyword>
<feature type="transmembrane region" description="Helical" evidence="1">
    <location>
        <begin position="31"/>
        <end position="51"/>
    </location>
</feature>
<dbReference type="Proteomes" id="UP000095283">
    <property type="component" value="Unplaced"/>
</dbReference>
<protein>
    <submittedName>
        <fullName evidence="3">C2H2-type domain-containing protein</fullName>
    </submittedName>
</protein>
<dbReference type="WBParaSite" id="Hba_07579">
    <property type="protein sequence ID" value="Hba_07579"/>
    <property type="gene ID" value="Hba_07579"/>
</dbReference>
<keyword evidence="1" id="KW-0472">Membrane</keyword>
<organism evidence="2 3">
    <name type="scientific">Heterorhabditis bacteriophora</name>
    <name type="common">Entomopathogenic nematode worm</name>
    <dbReference type="NCBI Taxonomy" id="37862"/>
    <lineage>
        <taxon>Eukaryota</taxon>
        <taxon>Metazoa</taxon>
        <taxon>Ecdysozoa</taxon>
        <taxon>Nematoda</taxon>
        <taxon>Chromadorea</taxon>
        <taxon>Rhabditida</taxon>
        <taxon>Rhabditina</taxon>
        <taxon>Rhabditomorpha</taxon>
        <taxon>Strongyloidea</taxon>
        <taxon>Heterorhabditidae</taxon>
        <taxon>Heterorhabditis</taxon>
    </lineage>
</organism>
<keyword evidence="2" id="KW-1185">Reference proteome</keyword>